<dbReference type="OrthoDB" id="9812701at2"/>
<dbReference type="InterPro" id="IPR025966">
    <property type="entry name" value="OppC_N"/>
</dbReference>
<evidence type="ECO:0000256" key="9">
    <source>
        <dbReference type="ARBA" id="ARBA00023136"/>
    </source>
</evidence>
<comment type="subcellular location">
    <subcellularLocation>
        <location evidence="1">Cell inner membrane</location>
        <topology evidence="1">Multi-pass membrane protein</topology>
    </subcellularLocation>
    <subcellularLocation>
        <location evidence="12">Cell membrane</location>
        <topology evidence="12">Multi-pass membrane protein</topology>
    </subcellularLocation>
</comment>
<evidence type="ECO:0000256" key="4">
    <source>
        <dbReference type="ARBA" id="ARBA00022519"/>
    </source>
</evidence>
<feature type="transmembrane region" description="Helical" evidence="12">
    <location>
        <begin position="70"/>
        <end position="94"/>
    </location>
</feature>
<dbReference type="Gene3D" id="1.10.3720.10">
    <property type="entry name" value="MetI-like"/>
    <property type="match status" value="1"/>
</dbReference>
<feature type="transmembrane region" description="Helical" evidence="12">
    <location>
        <begin position="231"/>
        <end position="255"/>
    </location>
</feature>
<dbReference type="InterPro" id="IPR050366">
    <property type="entry name" value="BP-dependent_transpt_permease"/>
</dbReference>
<comment type="caution">
    <text evidence="14">The sequence shown here is derived from an EMBL/GenBank/DDBJ whole genome shotgun (WGS) entry which is preliminary data.</text>
</comment>
<keyword evidence="3" id="KW-1003">Cell membrane</keyword>
<dbReference type="PANTHER" id="PTHR43386:SF2">
    <property type="entry name" value="OLIGOPEPTIDE TRANSPORT SYSTEM PERMEASE PROTEIN OPPC"/>
    <property type="match status" value="1"/>
</dbReference>
<evidence type="ECO:0000313" key="15">
    <source>
        <dbReference type="Proteomes" id="UP000567922"/>
    </source>
</evidence>
<dbReference type="RefSeq" id="WP_064439346.1">
    <property type="nucleotide sequence ID" value="NZ_BDDI01000004.1"/>
</dbReference>
<dbReference type="PROSITE" id="PS50928">
    <property type="entry name" value="ABC_TM1"/>
    <property type="match status" value="1"/>
</dbReference>
<evidence type="ECO:0000256" key="2">
    <source>
        <dbReference type="ARBA" id="ARBA00022448"/>
    </source>
</evidence>
<dbReference type="PANTHER" id="PTHR43386">
    <property type="entry name" value="OLIGOPEPTIDE TRANSPORT SYSTEM PERMEASE PROTEIN APPC"/>
    <property type="match status" value="1"/>
</dbReference>
<evidence type="ECO:0000313" key="14">
    <source>
        <dbReference type="EMBL" id="MBB3039093.1"/>
    </source>
</evidence>
<name>A0A839RT67_9ACTN</name>
<feature type="transmembrane region" description="Helical" evidence="12">
    <location>
        <begin position="130"/>
        <end position="149"/>
    </location>
</feature>
<dbReference type="GO" id="GO:0055085">
    <property type="term" value="P:transmembrane transport"/>
    <property type="evidence" value="ECO:0007669"/>
    <property type="project" value="InterPro"/>
</dbReference>
<evidence type="ECO:0000256" key="11">
    <source>
        <dbReference type="ARBA" id="ARBA00072251"/>
    </source>
</evidence>
<keyword evidence="15" id="KW-1185">Reference proteome</keyword>
<dbReference type="GO" id="GO:0015031">
    <property type="term" value="P:protein transport"/>
    <property type="evidence" value="ECO:0007669"/>
    <property type="project" value="UniProtKB-KW"/>
</dbReference>
<evidence type="ECO:0000256" key="7">
    <source>
        <dbReference type="ARBA" id="ARBA00022927"/>
    </source>
</evidence>
<feature type="transmembrane region" description="Helical" evidence="12">
    <location>
        <begin position="7"/>
        <end position="27"/>
    </location>
</feature>
<evidence type="ECO:0000256" key="6">
    <source>
        <dbReference type="ARBA" id="ARBA00022856"/>
    </source>
</evidence>
<dbReference type="EMBL" id="JACHWS010000003">
    <property type="protein sequence ID" value="MBB3039093.1"/>
    <property type="molecule type" value="Genomic_DNA"/>
</dbReference>
<dbReference type="AlphaFoldDB" id="A0A839RT67"/>
<keyword evidence="5 12" id="KW-0812">Transmembrane</keyword>
<keyword evidence="2 12" id="KW-0813">Transport</keyword>
<feature type="transmembrane region" description="Helical" evidence="12">
    <location>
        <begin position="187"/>
        <end position="211"/>
    </location>
</feature>
<dbReference type="GO" id="GO:0005886">
    <property type="term" value="C:plasma membrane"/>
    <property type="evidence" value="ECO:0007669"/>
    <property type="project" value="UniProtKB-SubCell"/>
</dbReference>
<dbReference type="SUPFAM" id="SSF161098">
    <property type="entry name" value="MetI-like"/>
    <property type="match status" value="1"/>
</dbReference>
<gene>
    <name evidence="14" type="ORF">FHU29_003562</name>
</gene>
<dbReference type="InterPro" id="IPR035906">
    <property type="entry name" value="MetI-like_sf"/>
</dbReference>
<keyword evidence="4" id="KW-0997">Cell inner membrane</keyword>
<feature type="domain" description="ABC transmembrane type-1" evidence="13">
    <location>
        <begin position="66"/>
        <end position="256"/>
    </location>
</feature>
<keyword evidence="9 12" id="KW-0472">Membrane</keyword>
<proteinExistence type="inferred from homology"/>
<evidence type="ECO:0000256" key="3">
    <source>
        <dbReference type="ARBA" id="ARBA00022475"/>
    </source>
</evidence>
<sequence length="273" mass="29442">MKHPLTLAGSAVLLMIVGIAFLGPWLYPHDHIAQNHAAVLQPPSWEHWLGTSRLGEDLLAQTMRGLQKSLLIGLAVAVLSTAVAAIVGTLAGYYGGRVDRGLMWCVDMLLILPTFLIVAVMSPVLRGQSWLLLVVVIAMFQWTLASRIVRARAMSLRERGFVRAAEYMGARGPRVIRTHLIPNMAPLLIIDCTINVGVAVIAEAGLSYFGFGVRPPDVSLGTLIGIGSNSAITYPWVFLVPVAFLITTVMAVGLIGEGLRRTIDRESSKAALV</sequence>
<evidence type="ECO:0000256" key="10">
    <source>
        <dbReference type="ARBA" id="ARBA00024202"/>
    </source>
</evidence>
<protein>
    <recommendedName>
        <fullName evidence="11">Oligopeptide transport system permease protein OppC</fullName>
    </recommendedName>
</protein>
<dbReference type="InterPro" id="IPR000515">
    <property type="entry name" value="MetI-like"/>
</dbReference>
<dbReference type="Pfam" id="PF00528">
    <property type="entry name" value="BPD_transp_1"/>
    <property type="match status" value="1"/>
</dbReference>
<keyword evidence="6" id="KW-0571">Peptide transport</keyword>
<dbReference type="Proteomes" id="UP000567922">
    <property type="component" value="Unassembled WGS sequence"/>
</dbReference>
<feature type="transmembrane region" description="Helical" evidence="12">
    <location>
        <begin position="101"/>
        <end position="124"/>
    </location>
</feature>
<dbReference type="CDD" id="cd06261">
    <property type="entry name" value="TM_PBP2"/>
    <property type="match status" value="1"/>
</dbReference>
<evidence type="ECO:0000256" key="12">
    <source>
        <dbReference type="RuleBase" id="RU363032"/>
    </source>
</evidence>
<comment type="similarity">
    <text evidence="10">Belongs to the binding-protein-dependent transport system permease family. OppBC subfamily.</text>
</comment>
<keyword evidence="7" id="KW-0653">Protein transport</keyword>
<evidence type="ECO:0000256" key="1">
    <source>
        <dbReference type="ARBA" id="ARBA00004429"/>
    </source>
</evidence>
<organism evidence="14 15">
    <name type="scientific">Hoyosella altamirensis</name>
    <dbReference type="NCBI Taxonomy" id="616997"/>
    <lineage>
        <taxon>Bacteria</taxon>
        <taxon>Bacillati</taxon>
        <taxon>Actinomycetota</taxon>
        <taxon>Actinomycetes</taxon>
        <taxon>Mycobacteriales</taxon>
        <taxon>Hoyosellaceae</taxon>
        <taxon>Hoyosella</taxon>
    </lineage>
</organism>
<evidence type="ECO:0000256" key="5">
    <source>
        <dbReference type="ARBA" id="ARBA00022692"/>
    </source>
</evidence>
<evidence type="ECO:0000259" key="13">
    <source>
        <dbReference type="PROSITE" id="PS50928"/>
    </source>
</evidence>
<evidence type="ECO:0000256" key="8">
    <source>
        <dbReference type="ARBA" id="ARBA00022989"/>
    </source>
</evidence>
<reference evidence="14 15" key="1">
    <citation type="submission" date="2020-08" db="EMBL/GenBank/DDBJ databases">
        <title>Sequencing the genomes of 1000 actinobacteria strains.</title>
        <authorList>
            <person name="Klenk H.-P."/>
        </authorList>
    </citation>
    <scope>NUCLEOTIDE SEQUENCE [LARGE SCALE GENOMIC DNA]</scope>
    <source>
        <strain evidence="14 15">DSM 45258</strain>
    </source>
</reference>
<dbReference type="GO" id="GO:0015833">
    <property type="term" value="P:peptide transport"/>
    <property type="evidence" value="ECO:0007669"/>
    <property type="project" value="UniProtKB-KW"/>
</dbReference>
<dbReference type="Pfam" id="PF12911">
    <property type="entry name" value="OppC_N"/>
    <property type="match status" value="1"/>
</dbReference>
<keyword evidence="8 12" id="KW-1133">Transmembrane helix</keyword>
<accession>A0A839RT67</accession>